<reference evidence="1 2" key="1">
    <citation type="journal article" date="2023" name="Genes (Basel)">
        <title>Chromosome-Level Genome Assembly and Circadian Gene Repertoire of the Patagonia Blennie Eleginops maclovinus-The Closest Ancestral Proxy of Antarctic Cryonotothenioids.</title>
        <authorList>
            <person name="Cheng C.C."/>
            <person name="Rivera-Colon A.G."/>
            <person name="Minhas B.F."/>
            <person name="Wilson L."/>
            <person name="Rayamajhi N."/>
            <person name="Vargas-Chacoff L."/>
            <person name="Catchen J.M."/>
        </authorList>
    </citation>
    <scope>NUCLEOTIDE SEQUENCE [LARGE SCALE GENOMIC DNA]</scope>
    <source>
        <strain evidence="1">JMC-PN-2008</strain>
    </source>
</reference>
<keyword evidence="2" id="KW-1185">Reference proteome</keyword>
<reference evidence="1 2" key="2">
    <citation type="journal article" date="2023" name="Mol. Biol. Evol.">
        <title>Genomics of Secondarily Temperate Adaptation in the Only Non-Antarctic Icefish.</title>
        <authorList>
            <person name="Rivera-Colon A.G."/>
            <person name="Rayamajhi N."/>
            <person name="Minhas B.F."/>
            <person name="Madrigal G."/>
            <person name="Bilyk K.T."/>
            <person name="Yoon V."/>
            <person name="Hune M."/>
            <person name="Gregory S."/>
            <person name="Cheng C.H.C."/>
            <person name="Catchen J.M."/>
        </authorList>
    </citation>
    <scope>NUCLEOTIDE SEQUENCE [LARGE SCALE GENOMIC DNA]</scope>
    <source>
        <strain evidence="1">JMC-PN-2008</strain>
    </source>
</reference>
<dbReference type="EMBL" id="JAUZQC010000003">
    <property type="protein sequence ID" value="KAK5874674.1"/>
    <property type="molecule type" value="Genomic_DNA"/>
</dbReference>
<evidence type="ECO:0000313" key="1">
    <source>
        <dbReference type="EMBL" id="KAK5874674.1"/>
    </source>
</evidence>
<accession>A0AAN7YBC5</accession>
<protein>
    <submittedName>
        <fullName evidence="1">Uncharacterized protein</fullName>
    </submittedName>
</protein>
<proteinExistence type="predicted"/>
<comment type="caution">
    <text evidence="1">The sequence shown here is derived from an EMBL/GenBank/DDBJ whole genome shotgun (WGS) entry which is preliminary data.</text>
</comment>
<name>A0AAN7YBC5_ELEMC</name>
<sequence length="77" mass="9008">MEGLGKPQSSIVFLLSKQTGVQGQFLQAQEGKTLENHRSEWGEEGWADKDRSWRKEKQMEEWNINREVMPVCCANRR</sequence>
<gene>
    <name evidence="1" type="ORF">PBY51_019601</name>
</gene>
<evidence type="ECO:0000313" key="2">
    <source>
        <dbReference type="Proteomes" id="UP001346869"/>
    </source>
</evidence>
<dbReference type="Proteomes" id="UP001346869">
    <property type="component" value="Unassembled WGS sequence"/>
</dbReference>
<organism evidence="1 2">
    <name type="scientific">Eleginops maclovinus</name>
    <name type="common">Patagonian blennie</name>
    <name type="synonym">Eleginus maclovinus</name>
    <dbReference type="NCBI Taxonomy" id="56733"/>
    <lineage>
        <taxon>Eukaryota</taxon>
        <taxon>Metazoa</taxon>
        <taxon>Chordata</taxon>
        <taxon>Craniata</taxon>
        <taxon>Vertebrata</taxon>
        <taxon>Euteleostomi</taxon>
        <taxon>Actinopterygii</taxon>
        <taxon>Neopterygii</taxon>
        <taxon>Teleostei</taxon>
        <taxon>Neoteleostei</taxon>
        <taxon>Acanthomorphata</taxon>
        <taxon>Eupercaria</taxon>
        <taxon>Perciformes</taxon>
        <taxon>Notothenioidei</taxon>
        <taxon>Eleginopidae</taxon>
        <taxon>Eleginops</taxon>
    </lineage>
</organism>
<dbReference type="AlphaFoldDB" id="A0AAN7YBC5"/>